<accession>A0A4Q7YYM0</accession>
<dbReference type="SUPFAM" id="SSF55120">
    <property type="entry name" value="Pseudouridine synthase"/>
    <property type="match status" value="1"/>
</dbReference>
<comment type="caution">
    <text evidence="8">The sequence shown here is derived from an EMBL/GenBank/DDBJ whole genome shotgun (WGS) entry which is preliminary data.</text>
</comment>
<keyword evidence="4" id="KW-0694">RNA-binding</keyword>
<dbReference type="InterPro" id="IPR036986">
    <property type="entry name" value="S4_RNA-bd_sf"/>
</dbReference>
<evidence type="ECO:0000256" key="4">
    <source>
        <dbReference type="PROSITE-ProRule" id="PRU00182"/>
    </source>
</evidence>
<dbReference type="Gene3D" id="3.30.2350.10">
    <property type="entry name" value="Pseudouridine synthase"/>
    <property type="match status" value="1"/>
</dbReference>
<dbReference type="InterPro" id="IPR006145">
    <property type="entry name" value="PsdUridine_synth_RsuA/RluA"/>
</dbReference>
<dbReference type="InterPro" id="IPR006225">
    <property type="entry name" value="PsdUridine_synth_RluC/D"/>
</dbReference>
<sequence>MPSKNMLPKGQRRRTVKPEYRATRGVEPTAPPVIPVLEIEDDAGERVRAFTAPSEAAGLRLDQYLSQAIPDISRARVQLLIEHGQVRVSGQVAKAKLKLQGGEPIEIDGAPHPPPLHAFPEDIPLDILYEDDHLAVIDKPAGMMVHAGAGVAAPGEEPDERNHGTLVNALLHHFNKLSHVGGDLRPGIVHRLDKQTSGIIVVAKEDSTHRKLSEMFASRELEKTYLALVHGTIARDTFIVNLPIGRDLVRRTRMTTRRSLESEGVRSALSHMQVLERIRSARYGQFTLVEVRIETGRTHQIRVHLQALGHPVVGDTLYGAPHQFGRPQETLSLDRNFLHAARLVFQHPRTRKTMTMESPLPSELVNLLAALRAD</sequence>
<name>A0A4Q7YYM0_9BACT</name>
<dbReference type="SUPFAM" id="SSF55174">
    <property type="entry name" value="Alpha-L RNA-binding motif"/>
    <property type="match status" value="1"/>
</dbReference>
<reference evidence="8 9" key="1">
    <citation type="submission" date="2019-02" db="EMBL/GenBank/DDBJ databases">
        <title>Genomic Encyclopedia of Archaeal and Bacterial Type Strains, Phase II (KMG-II): from individual species to whole genera.</title>
        <authorList>
            <person name="Goeker M."/>
        </authorList>
    </citation>
    <scope>NUCLEOTIDE SEQUENCE [LARGE SCALE GENOMIC DNA]</scope>
    <source>
        <strain evidence="8 9">DSM 18101</strain>
    </source>
</reference>
<dbReference type="GO" id="GO:0003723">
    <property type="term" value="F:RNA binding"/>
    <property type="evidence" value="ECO:0007669"/>
    <property type="project" value="UniProtKB-KW"/>
</dbReference>
<evidence type="ECO:0000256" key="2">
    <source>
        <dbReference type="ARBA" id="ARBA00023235"/>
    </source>
</evidence>
<evidence type="ECO:0000313" key="8">
    <source>
        <dbReference type="EMBL" id="RZU42293.1"/>
    </source>
</evidence>
<organism evidence="8 9">
    <name type="scientific">Edaphobacter modestus</name>
    <dbReference type="NCBI Taxonomy" id="388466"/>
    <lineage>
        <taxon>Bacteria</taxon>
        <taxon>Pseudomonadati</taxon>
        <taxon>Acidobacteriota</taxon>
        <taxon>Terriglobia</taxon>
        <taxon>Terriglobales</taxon>
        <taxon>Acidobacteriaceae</taxon>
        <taxon>Edaphobacter</taxon>
    </lineage>
</organism>
<dbReference type="NCBIfam" id="TIGR00005">
    <property type="entry name" value="rluA_subfam"/>
    <property type="match status" value="1"/>
</dbReference>
<dbReference type="PROSITE" id="PS50889">
    <property type="entry name" value="S4"/>
    <property type="match status" value="1"/>
</dbReference>
<comment type="function">
    <text evidence="5">Responsible for synthesis of pseudouridine from uracil.</text>
</comment>
<dbReference type="AlphaFoldDB" id="A0A4Q7YYM0"/>
<dbReference type="InterPro" id="IPR006224">
    <property type="entry name" value="PsdUridine_synth_RluA-like_CS"/>
</dbReference>
<comment type="similarity">
    <text evidence="1 5">Belongs to the pseudouridine synthase RluA family.</text>
</comment>
<evidence type="ECO:0000256" key="6">
    <source>
        <dbReference type="SAM" id="MobiDB-lite"/>
    </source>
</evidence>
<keyword evidence="9" id="KW-1185">Reference proteome</keyword>
<dbReference type="Pfam" id="PF00849">
    <property type="entry name" value="PseudoU_synth_2"/>
    <property type="match status" value="1"/>
</dbReference>
<keyword evidence="2 5" id="KW-0413">Isomerase</keyword>
<dbReference type="PANTHER" id="PTHR21600">
    <property type="entry name" value="MITOCHONDRIAL RNA PSEUDOURIDINE SYNTHASE"/>
    <property type="match status" value="1"/>
</dbReference>
<dbReference type="SMART" id="SM00363">
    <property type="entry name" value="S4"/>
    <property type="match status" value="1"/>
</dbReference>
<feature type="region of interest" description="Disordered" evidence="6">
    <location>
        <begin position="1"/>
        <end position="27"/>
    </location>
</feature>
<dbReference type="CDD" id="cd00165">
    <property type="entry name" value="S4"/>
    <property type="match status" value="1"/>
</dbReference>
<evidence type="ECO:0000313" key="9">
    <source>
        <dbReference type="Proteomes" id="UP000292958"/>
    </source>
</evidence>
<dbReference type="RefSeq" id="WP_130420069.1">
    <property type="nucleotide sequence ID" value="NZ_SHKW01000001.1"/>
</dbReference>
<evidence type="ECO:0000256" key="1">
    <source>
        <dbReference type="ARBA" id="ARBA00010876"/>
    </source>
</evidence>
<dbReference type="Pfam" id="PF01479">
    <property type="entry name" value="S4"/>
    <property type="match status" value="1"/>
</dbReference>
<dbReference type="Gene3D" id="3.10.290.10">
    <property type="entry name" value="RNA-binding S4 domain"/>
    <property type="match status" value="1"/>
</dbReference>
<dbReference type="InterPro" id="IPR050188">
    <property type="entry name" value="RluA_PseudoU_synthase"/>
</dbReference>
<proteinExistence type="inferred from homology"/>
<evidence type="ECO:0000256" key="3">
    <source>
        <dbReference type="PIRSR" id="PIRSR606225-1"/>
    </source>
</evidence>
<feature type="domain" description="RNA-binding S4" evidence="7">
    <location>
        <begin position="59"/>
        <end position="124"/>
    </location>
</feature>
<gene>
    <name evidence="8" type="ORF">BDD14_3853</name>
</gene>
<dbReference type="GO" id="GO:0120159">
    <property type="term" value="F:rRNA pseudouridine synthase activity"/>
    <property type="evidence" value="ECO:0007669"/>
    <property type="project" value="UniProtKB-ARBA"/>
</dbReference>
<dbReference type="CDD" id="cd02869">
    <property type="entry name" value="PseudoU_synth_RluA_like"/>
    <property type="match status" value="1"/>
</dbReference>
<evidence type="ECO:0000259" key="7">
    <source>
        <dbReference type="SMART" id="SM00363"/>
    </source>
</evidence>
<comment type="catalytic activity">
    <reaction evidence="5">
        <text>a uridine in RNA = a pseudouridine in RNA</text>
        <dbReference type="Rhea" id="RHEA:48348"/>
        <dbReference type="Rhea" id="RHEA-COMP:12068"/>
        <dbReference type="Rhea" id="RHEA-COMP:12069"/>
        <dbReference type="ChEBI" id="CHEBI:65314"/>
        <dbReference type="ChEBI" id="CHEBI:65315"/>
    </reaction>
</comment>
<dbReference type="PANTHER" id="PTHR21600:SF44">
    <property type="entry name" value="RIBOSOMAL LARGE SUBUNIT PSEUDOURIDINE SYNTHASE D"/>
    <property type="match status" value="1"/>
</dbReference>
<dbReference type="InterPro" id="IPR002942">
    <property type="entry name" value="S4_RNA-bd"/>
</dbReference>
<dbReference type="EC" id="5.4.99.-" evidence="5"/>
<dbReference type="EMBL" id="SHKW01000001">
    <property type="protein sequence ID" value="RZU42293.1"/>
    <property type="molecule type" value="Genomic_DNA"/>
</dbReference>
<protein>
    <recommendedName>
        <fullName evidence="5">Pseudouridine synthase</fullName>
        <ecNumber evidence="5">5.4.99.-</ecNumber>
    </recommendedName>
</protein>
<evidence type="ECO:0000256" key="5">
    <source>
        <dbReference type="RuleBase" id="RU362028"/>
    </source>
</evidence>
<feature type="active site" evidence="3">
    <location>
        <position position="193"/>
    </location>
</feature>
<dbReference type="OrthoDB" id="9807829at2"/>
<dbReference type="PROSITE" id="PS01129">
    <property type="entry name" value="PSI_RLU"/>
    <property type="match status" value="1"/>
</dbReference>
<dbReference type="GO" id="GO:0000455">
    <property type="term" value="P:enzyme-directed rRNA pseudouridine synthesis"/>
    <property type="evidence" value="ECO:0007669"/>
    <property type="project" value="UniProtKB-ARBA"/>
</dbReference>
<dbReference type="Proteomes" id="UP000292958">
    <property type="component" value="Unassembled WGS sequence"/>
</dbReference>
<dbReference type="InterPro" id="IPR020103">
    <property type="entry name" value="PsdUridine_synth_cat_dom_sf"/>
</dbReference>